<dbReference type="Proteomes" id="UP001139333">
    <property type="component" value="Unassembled WGS sequence"/>
</dbReference>
<proteinExistence type="predicted"/>
<feature type="region of interest" description="Disordered" evidence="1">
    <location>
        <begin position="246"/>
        <end position="271"/>
    </location>
</feature>
<accession>A0A9X2CLR7</accession>
<evidence type="ECO:0000256" key="1">
    <source>
        <dbReference type="SAM" id="MobiDB-lite"/>
    </source>
</evidence>
<keyword evidence="3" id="KW-1185">Reference proteome</keyword>
<protein>
    <submittedName>
        <fullName evidence="2">Uncharacterized protein</fullName>
    </submittedName>
</protein>
<gene>
    <name evidence="2" type="ORF">L2672_09790</name>
</gene>
<dbReference type="EMBL" id="JAKIKP010000006">
    <property type="protein sequence ID" value="MCL1142984.1"/>
    <property type="molecule type" value="Genomic_DNA"/>
</dbReference>
<name>A0A9X2CLR7_9GAMM</name>
<organism evidence="2 3">
    <name type="scientific">Shewanella gaetbuli</name>
    <dbReference type="NCBI Taxonomy" id="220752"/>
    <lineage>
        <taxon>Bacteria</taxon>
        <taxon>Pseudomonadati</taxon>
        <taxon>Pseudomonadota</taxon>
        <taxon>Gammaproteobacteria</taxon>
        <taxon>Alteromonadales</taxon>
        <taxon>Shewanellaceae</taxon>
        <taxon>Shewanella</taxon>
    </lineage>
</organism>
<dbReference type="AlphaFoldDB" id="A0A9X2CLR7"/>
<evidence type="ECO:0000313" key="3">
    <source>
        <dbReference type="Proteomes" id="UP001139333"/>
    </source>
</evidence>
<reference evidence="2" key="1">
    <citation type="submission" date="2022-01" db="EMBL/GenBank/DDBJ databases">
        <title>Whole genome-based taxonomy of the Shewanellaceae.</title>
        <authorList>
            <person name="Martin-Rodriguez A.J."/>
        </authorList>
    </citation>
    <scope>NUCLEOTIDE SEQUENCE</scope>
    <source>
        <strain evidence="2">DSM 16422</strain>
    </source>
</reference>
<evidence type="ECO:0000313" key="2">
    <source>
        <dbReference type="EMBL" id="MCL1142984.1"/>
    </source>
</evidence>
<comment type="caution">
    <text evidence="2">The sequence shown here is derived from an EMBL/GenBank/DDBJ whole genome shotgun (WGS) entry which is preliminary data.</text>
</comment>
<sequence>MSYRNGASSPLVDLIQSYRREQIVRDQMRIDQMNRDREHAYRISRANQADRQWEKSFETGVQQWAYDRNVEAQERQRLADERAKKQAAQEHFTQDSLNLLGEREQELKGRLAAFAGGGQTGQVADFGLVDRGDSYTVEGVRTDGTRVGFNNVNPTEHDPSKALRIPKHMARQTLDHVDRLTAQAEQQNMPPEMANAYVRAGITQDPETNEARIATPEEQAVNLRNQGFIHTNDDIKEMTNEVSAKLEPKSLKNSRVQPKKNGDVAVSPKATPDDVVDFKRQVTEQGVNLKVKLPFSLGDSKDDAAQSPEAKRAKIEEELAQIQSEKRRHQAASKLYLANEIDEQAFLNYTATGDFTRSAAQVEKDALAMQVDAAQLKRIERQMRNGELEIRMKVKEHNAKMTGNKEGEASDSVKYADLLKSSDGRTILKTINSTVVGSIKQYNFRDDTKERLAAAVESELPALFTTSFFSQRDATSMGNLAALNIATGLKGRDMEAGRGNFPLVTYLVDVETQHKPLVASHITQTVQSAPENAYLSTPQGVVPLTAESYSYAFDQYLQHVVYPNTNGELTEADIAEEVAKFNARNGLSG</sequence>
<dbReference type="RefSeq" id="WP_248995670.1">
    <property type="nucleotide sequence ID" value="NZ_JAKIKP010000006.1"/>
</dbReference>